<dbReference type="SFLD" id="SFLDS00003">
    <property type="entry name" value="Haloacid_Dehalogenase"/>
    <property type="match status" value="1"/>
</dbReference>
<sequence>MKNEIKLIVSDIDGTILDSHHRLDPKLQKVVKLLKEQNIPLVLASARSPKGIIPLVKDLDMLEFPLVAYNGALIGYLEDEVFQVLSEQTISGHELRCILDLLKKYFPTISVNLYSGMDWLVATADQWVKSEAAITGETPYVCQLEEFVKKSPSVHKLLLIGDEAENVSCFAFLQEQSFLETSFYLSKSNYLEVTHKEVSKEQALHFLTDYYGLFLEQVMAVGDNFNDLPMLKAAGLGIAMGNAPEEVISQVDTKTLSNDHHGVSTAIEKYVLLKIEN</sequence>
<dbReference type="SFLD" id="SFLDG01140">
    <property type="entry name" value="C2.B:_Phosphomannomutase_and_P"/>
    <property type="match status" value="1"/>
</dbReference>
<dbReference type="Pfam" id="PF08282">
    <property type="entry name" value="Hydrolase_3"/>
    <property type="match status" value="1"/>
</dbReference>
<dbReference type="NCBIfam" id="TIGR01484">
    <property type="entry name" value="HAD-SF-IIB"/>
    <property type="match status" value="1"/>
</dbReference>
<dbReference type="EMBL" id="JBEPLN010000021">
    <property type="protein sequence ID" value="MET3634642.1"/>
    <property type="molecule type" value="Genomic_DNA"/>
</dbReference>
<dbReference type="InterPro" id="IPR000150">
    <property type="entry name" value="Cof"/>
</dbReference>
<evidence type="ECO:0000313" key="1">
    <source>
        <dbReference type="EMBL" id="MET3634642.1"/>
    </source>
</evidence>
<comment type="caution">
    <text evidence="1">The sequence shown here is derived from an EMBL/GenBank/DDBJ whole genome shotgun (WGS) entry which is preliminary data.</text>
</comment>
<accession>A0ABV2JFV2</accession>
<dbReference type="Proteomes" id="UP001549037">
    <property type="component" value="Unassembled WGS sequence"/>
</dbReference>
<dbReference type="PANTHER" id="PTHR10000">
    <property type="entry name" value="PHOSPHOSERINE PHOSPHATASE"/>
    <property type="match status" value="1"/>
</dbReference>
<keyword evidence="2" id="KW-1185">Reference proteome</keyword>
<dbReference type="RefSeq" id="WP_354369154.1">
    <property type="nucleotide sequence ID" value="NZ_JBEPLN010000021.1"/>
</dbReference>
<dbReference type="Gene3D" id="3.30.1240.10">
    <property type="match status" value="1"/>
</dbReference>
<gene>
    <name evidence="1" type="ORF">ABID28_001288</name>
</gene>
<organism evidence="1 2">
    <name type="scientific">Streptococcus porcorum</name>
    <dbReference type="NCBI Taxonomy" id="701526"/>
    <lineage>
        <taxon>Bacteria</taxon>
        <taxon>Bacillati</taxon>
        <taxon>Bacillota</taxon>
        <taxon>Bacilli</taxon>
        <taxon>Lactobacillales</taxon>
        <taxon>Streptococcaceae</taxon>
        <taxon>Streptococcus</taxon>
    </lineage>
</organism>
<dbReference type="CDD" id="cd07516">
    <property type="entry name" value="HAD_Pase"/>
    <property type="match status" value="1"/>
</dbReference>
<dbReference type="PROSITE" id="PS01229">
    <property type="entry name" value="COF_2"/>
    <property type="match status" value="1"/>
</dbReference>
<proteinExistence type="predicted"/>
<dbReference type="InterPro" id="IPR036412">
    <property type="entry name" value="HAD-like_sf"/>
</dbReference>
<dbReference type="NCBIfam" id="TIGR00099">
    <property type="entry name" value="Cof-subfamily"/>
    <property type="match status" value="1"/>
</dbReference>
<evidence type="ECO:0000313" key="2">
    <source>
        <dbReference type="Proteomes" id="UP001549037"/>
    </source>
</evidence>
<dbReference type="PANTHER" id="PTHR10000:SF8">
    <property type="entry name" value="HAD SUPERFAMILY HYDROLASE-LIKE, TYPE 3"/>
    <property type="match status" value="1"/>
</dbReference>
<dbReference type="InterPro" id="IPR023214">
    <property type="entry name" value="HAD_sf"/>
</dbReference>
<dbReference type="SUPFAM" id="SSF56784">
    <property type="entry name" value="HAD-like"/>
    <property type="match status" value="1"/>
</dbReference>
<reference evidence="1 2" key="1">
    <citation type="submission" date="2024-06" db="EMBL/GenBank/DDBJ databases">
        <title>Genomic Encyclopedia of Type Strains, Phase IV (KMG-IV): sequencing the most valuable type-strain genomes for metagenomic binning, comparative biology and taxonomic classification.</title>
        <authorList>
            <person name="Goeker M."/>
        </authorList>
    </citation>
    <scope>NUCLEOTIDE SEQUENCE [LARGE SCALE GENOMIC DNA]</scope>
    <source>
        <strain evidence="1 2">DSM 28302</strain>
    </source>
</reference>
<protein>
    <submittedName>
        <fullName evidence="1">Cof subfamily protein (Haloacid dehalogenase superfamily)</fullName>
    </submittedName>
</protein>
<dbReference type="Gene3D" id="3.40.50.1000">
    <property type="entry name" value="HAD superfamily/HAD-like"/>
    <property type="match status" value="1"/>
</dbReference>
<dbReference type="InterPro" id="IPR006379">
    <property type="entry name" value="HAD-SF_hydro_IIB"/>
</dbReference>
<name>A0ABV2JFV2_9STRE</name>